<dbReference type="PANTHER" id="PTHR12963:SF4">
    <property type="entry name" value="ACTIVATING SIGNAL COINTEGRATOR 1"/>
    <property type="match status" value="1"/>
</dbReference>
<dbReference type="Pfam" id="PF06221">
    <property type="entry name" value="zf-C2HC5"/>
    <property type="match status" value="1"/>
</dbReference>
<evidence type="ECO:0000313" key="3">
    <source>
        <dbReference type="Proteomes" id="UP000244803"/>
    </source>
</evidence>
<dbReference type="GO" id="GO:0005634">
    <property type="term" value="C:nucleus"/>
    <property type="evidence" value="ECO:0007669"/>
    <property type="project" value="InterPro"/>
</dbReference>
<feature type="domain" description="TRIP4/RQT4 C2HC5-type zinc finger" evidence="1">
    <location>
        <begin position="51"/>
        <end position="92"/>
    </location>
</feature>
<dbReference type="Proteomes" id="UP000244803">
    <property type="component" value="Chromosome 1"/>
</dbReference>
<dbReference type="EMBL" id="CP056065">
    <property type="protein sequence ID" value="UKJ87977.1"/>
    <property type="molecule type" value="Genomic_DNA"/>
</dbReference>
<gene>
    <name evidence="2" type="ORF">MACJ_000419</name>
</gene>
<protein>
    <recommendedName>
        <fullName evidence="1">TRIP4/RQT4 C2HC5-type zinc finger domain-containing protein</fullName>
    </recommendedName>
</protein>
<name>A0A976M414_THEOR</name>
<dbReference type="PANTHER" id="PTHR12963">
    <property type="entry name" value="THYROID RECEPTOR INTERACTING PROTEIN RELATED"/>
    <property type="match status" value="1"/>
</dbReference>
<dbReference type="OrthoDB" id="338816at2759"/>
<accession>A0A976M414</accession>
<evidence type="ECO:0000313" key="2">
    <source>
        <dbReference type="EMBL" id="UKJ87977.1"/>
    </source>
</evidence>
<dbReference type="InterPro" id="IPR039128">
    <property type="entry name" value="TRIP4-like"/>
</dbReference>
<dbReference type="GO" id="GO:0072344">
    <property type="term" value="P:rescue of stalled ribosome"/>
    <property type="evidence" value="ECO:0007669"/>
    <property type="project" value="InterPro"/>
</dbReference>
<dbReference type="GO" id="GO:0008270">
    <property type="term" value="F:zinc ion binding"/>
    <property type="evidence" value="ECO:0007669"/>
    <property type="project" value="InterPro"/>
</dbReference>
<dbReference type="InterPro" id="IPR009349">
    <property type="entry name" value="TRIP4/RQT4_C2HC5_Znf"/>
</dbReference>
<proteinExistence type="predicted"/>
<organism evidence="2 3">
    <name type="scientific">Theileria orientalis</name>
    <dbReference type="NCBI Taxonomy" id="68886"/>
    <lineage>
        <taxon>Eukaryota</taxon>
        <taxon>Sar</taxon>
        <taxon>Alveolata</taxon>
        <taxon>Apicomplexa</taxon>
        <taxon>Aconoidasida</taxon>
        <taxon>Piroplasmida</taxon>
        <taxon>Theileriidae</taxon>
        <taxon>Theileria</taxon>
    </lineage>
</organism>
<dbReference type="GO" id="GO:0180022">
    <property type="term" value="C:RQC-trigger complex"/>
    <property type="evidence" value="ECO:0007669"/>
    <property type="project" value="InterPro"/>
</dbReference>
<reference evidence="2" key="1">
    <citation type="submission" date="2022-07" db="EMBL/GenBank/DDBJ databases">
        <title>Evaluation of T. orientalis genome assembly methods using nanopore sequencing and analysis of variation between genomes.</title>
        <authorList>
            <person name="Yam J."/>
            <person name="Micallef M.L."/>
            <person name="Liu M."/>
            <person name="Djordjevic S.P."/>
            <person name="Bogema D.R."/>
            <person name="Jenkins C."/>
        </authorList>
    </citation>
    <scope>NUCLEOTIDE SEQUENCE</scope>
    <source>
        <strain evidence="2">Fish Creek</strain>
    </source>
</reference>
<dbReference type="GO" id="GO:0045893">
    <property type="term" value="P:positive regulation of DNA-templated transcription"/>
    <property type="evidence" value="ECO:0007669"/>
    <property type="project" value="TreeGrafter"/>
</dbReference>
<evidence type="ECO:0000259" key="1">
    <source>
        <dbReference type="Pfam" id="PF06221"/>
    </source>
</evidence>
<dbReference type="AlphaFoldDB" id="A0A976M414"/>
<sequence>MEDFKKPHLIAYRKDSSNKLFKVEKKQKGVQTNNIKPSEEPSVQKVKESNRRICGCNGKDHEVFSNCINCGRLVCILEKEGPCFNCNNYVYPVDSPDLPKSYLDHPQYQQSILIRNKLLNCDKEYLSEDFKINDLHGGWFEESRDVYNEDAELAKERYIQEELEKQQQQGLLKYDLDLLTGTLSYSKKDDS</sequence>